<dbReference type="SUPFAM" id="SSF53448">
    <property type="entry name" value="Nucleotide-diphospho-sugar transferases"/>
    <property type="match status" value="1"/>
</dbReference>
<dbReference type="Gene3D" id="3.90.550.10">
    <property type="entry name" value="Spore Coat Polysaccharide Biosynthesis Protein SpsA, Chain A"/>
    <property type="match status" value="1"/>
</dbReference>
<dbReference type="PANTHER" id="PTHR19136">
    <property type="entry name" value="MOLYBDENUM COFACTOR GUANYLYLTRANSFERASE"/>
    <property type="match status" value="1"/>
</dbReference>
<evidence type="ECO:0000313" key="4">
    <source>
        <dbReference type="Proteomes" id="UP001215216"/>
    </source>
</evidence>
<keyword evidence="4" id="KW-1185">Reference proteome</keyword>
<feature type="domain" description="MobA-like NTP transferase" evidence="2">
    <location>
        <begin position="5"/>
        <end position="165"/>
    </location>
</feature>
<name>A0ABY8FWT9_9ACTO</name>
<protein>
    <submittedName>
        <fullName evidence="3">NTP transferase domain-containing protein</fullName>
    </submittedName>
</protein>
<sequence>MIHAAVILAGGTAKRLGGISKPDFQIAGQRLLDIVHHELLAQSVAPTGIIIVGPKNLVTPEGTRLTLEDPPFGGPLAGIGAGLSQLELSDDSLVGLGTCDAPFAPRLYKELAQRLYDHPEYDGAAPVTSGPDSWTQYLHGVYRLRTIRHLHMKRDHSIRSAFRSLNIAEVLDTENYCFDVDTVSDAKLLAERISDGAFKLASD</sequence>
<proteinExistence type="predicted"/>
<keyword evidence="1 3" id="KW-0808">Transferase</keyword>
<accession>A0ABY8FWT9</accession>
<dbReference type="RefSeq" id="WP_278012413.1">
    <property type="nucleotide sequence ID" value="NZ_CP121208.1"/>
</dbReference>
<dbReference type="Pfam" id="PF12804">
    <property type="entry name" value="NTP_transf_3"/>
    <property type="match status" value="1"/>
</dbReference>
<dbReference type="InterPro" id="IPR029044">
    <property type="entry name" value="Nucleotide-diphossugar_trans"/>
</dbReference>
<gene>
    <name evidence="3" type="ORF">P7079_06200</name>
</gene>
<organism evidence="3 4">
    <name type="scientific">Arcanobacterium canis</name>
    <dbReference type="NCBI Taxonomy" id="999183"/>
    <lineage>
        <taxon>Bacteria</taxon>
        <taxon>Bacillati</taxon>
        <taxon>Actinomycetota</taxon>
        <taxon>Actinomycetes</taxon>
        <taxon>Actinomycetales</taxon>
        <taxon>Actinomycetaceae</taxon>
        <taxon>Arcanobacterium</taxon>
    </lineage>
</organism>
<dbReference type="Proteomes" id="UP001215216">
    <property type="component" value="Chromosome"/>
</dbReference>
<dbReference type="GO" id="GO:0016740">
    <property type="term" value="F:transferase activity"/>
    <property type="evidence" value="ECO:0007669"/>
    <property type="project" value="UniProtKB-KW"/>
</dbReference>
<dbReference type="InterPro" id="IPR025877">
    <property type="entry name" value="MobA-like_NTP_Trfase"/>
</dbReference>
<dbReference type="PANTHER" id="PTHR19136:SF81">
    <property type="entry name" value="MOLYBDENUM COFACTOR GUANYLYLTRANSFERASE"/>
    <property type="match status" value="1"/>
</dbReference>
<reference evidence="3 4" key="1">
    <citation type="submission" date="2023-03" db="EMBL/GenBank/DDBJ databases">
        <title>Complete genome of Arcanobacterium canis strain DSM 25104 isolated in 2010 from a canine otitis externa in Germany.</title>
        <authorList>
            <person name="Borowiak M."/>
            <person name="Kreitlow A."/>
            <person name="Malorny B."/>
            <person name="Laemmler C."/>
            <person name="Prenger-Berninghoff E."/>
            <person name="Ploetz M."/>
            <person name="Abdulmawjood A."/>
        </authorList>
    </citation>
    <scope>NUCLEOTIDE SEQUENCE [LARGE SCALE GENOMIC DNA]</scope>
    <source>
        <strain evidence="3 4">DSM 25104</strain>
    </source>
</reference>
<evidence type="ECO:0000313" key="3">
    <source>
        <dbReference type="EMBL" id="WFM82987.1"/>
    </source>
</evidence>
<evidence type="ECO:0000256" key="1">
    <source>
        <dbReference type="ARBA" id="ARBA00022679"/>
    </source>
</evidence>
<evidence type="ECO:0000259" key="2">
    <source>
        <dbReference type="Pfam" id="PF12804"/>
    </source>
</evidence>
<dbReference type="EMBL" id="CP121208">
    <property type="protein sequence ID" value="WFM82987.1"/>
    <property type="molecule type" value="Genomic_DNA"/>
</dbReference>